<dbReference type="Proteomes" id="UP000035996">
    <property type="component" value="Unassembled WGS sequence"/>
</dbReference>
<evidence type="ECO:0000256" key="5">
    <source>
        <dbReference type="SAM" id="SignalP"/>
    </source>
</evidence>
<keyword evidence="5" id="KW-0732">Signal</keyword>
<feature type="domain" description="ABC-type glycine betaine transport system substrate-binding" evidence="6">
    <location>
        <begin position="34"/>
        <end position="277"/>
    </location>
</feature>
<sequence>MRRGILLLFIAALSILAACGGAGDNSSEEESKGTVTFGLNNWAENIAVSNMWKVILEEKGYDIELKSMEKAPVWAGISQGDLDVAAEVWLPATDKPLYEEYKDDLKLHKTWYEGTGLGLVVPSYMDITSIEELNQNKEELGLEQIVGIDPGASLMEMSRTALEEYDLNYELVDSSGPAMMSELKKAYEKEEPIIVTLWNPHWAFAEYDLKYLEDPKKVYGEADDIYYMTRTDFEEDHPEIVEWMNKWKMDDDSLGSLMATIKEADDAESGAKQWIEENQELVSEWTE</sequence>
<keyword evidence="8" id="KW-1185">Reference proteome</keyword>
<protein>
    <submittedName>
        <fullName evidence="7">Glycine/betaine ABC transporter</fullName>
    </submittedName>
</protein>
<dbReference type="GO" id="GO:0005275">
    <property type="term" value="F:amine transmembrane transporter activity"/>
    <property type="evidence" value="ECO:0007669"/>
    <property type="project" value="TreeGrafter"/>
</dbReference>
<evidence type="ECO:0000259" key="6">
    <source>
        <dbReference type="Pfam" id="PF04069"/>
    </source>
</evidence>
<dbReference type="PATRIC" id="fig|157733.3.peg.3727"/>
<organism evidence="7 8">
    <name type="scientific">Guptibacillus hwajinpoensis</name>
    <dbReference type="NCBI Taxonomy" id="208199"/>
    <lineage>
        <taxon>Bacteria</taxon>
        <taxon>Bacillati</taxon>
        <taxon>Bacillota</taxon>
        <taxon>Bacilli</taxon>
        <taxon>Bacillales</taxon>
        <taxon>Guptibacillaceae</taxon>
        <taxon>Guptibacillus</taxon>
    </lineage>
</organism>
<evidence type="ECO:0000313" key="8">
    <source>
        <dbReference type="Proteomes" id="UP000035996"/>
    </source>
</evidence>
<dbReference type="STRING" id="157733.AB986_07310"/>
<comment type="caution">
    <text evidence="7">The sequence shown here is derived from an EMBL/GenBank/DDBJ whole genome shotgun (WGS) entry which is preliminary data.</text>
</comment>
<dbReference type="GO" id="GO:0015226">
    <property type="term" value="F:carnitine transmembrane transporter activity"/>
    <property type="evidence" value="ECO:0007669"/>
    <property type="project" value="TreeGrafter"/>
</dbReference>
<reference evidence="7" key="1">
    <citation type="submission" date="2015-06" db="EMBL/GenBank/DDBJ databases">
        <authorList>
            <person name="Liu B."/>
            <person name="Wang J."/>
            <person name="Zhu Y."/>
            <person name="Liu G."/>
            <person name="Chen Q."/>
            <person name="Zheng C."/>
            <person name="Che J."/>
            <person name="Ge C."/>
            <person name="Shi H."/>
            <person name="Pan Z."/>
            <person name="Liu X."/>
        </authorList>
    </citation>
    <scope>NUCLEOTIDE SEQUENCE [LARGE SCALE GENOMIC DNA]</scope>
    <source>
        <strain evidence="7">DSM 16346</strain>
    </source>
</reference>
<dbReference type="GO" id="GO:0031460">
    <property type="term" value="P:glycine betaine transport"/>
    <property type="evidence" value="ECO:0007669"/>
    <property type="project" value="TreeGrafter"/>
</dbReference>
<dbReference type="Pfam" id="PF04069">
    <property type="entry name" value="OpuAC"/>
    <property type="match status" value="1"/>
</dbReference>
<dbReference type="SUPFAM" id="SSF53850">
    <property type="entry name" value="Periplasmic binding protein-like II"/>
    <property type="match status" value="1"/>
</dbReference>
<name>A0A0J6D409_9BACL</name>
<dbReference type="GO" id="GO:0015871">
    <property type="term" value="P:choline transport"/>
    <property type="evidence" value="ECO:0007669"/>
    <property type="project" value="TreeGrafter"/>
</dbReference>
<keyword evidence="3" id="KW-1003">Cell membrane</keyword>
<keyword evidence="4" id="KW-0472">Membrane</keyword>
<evidence type="ECO:0000313" key="7">
    <source>
        <dbReference type="EMBL" id="KMM39034.1"/>
    </source>
</evidence>
<dbReference type="CDD" id="cd13639">
    <property type="entry name" value="PBP2_OpuAC_like"/>
    <property type="match status" value="1"/>
</dbReference>
<comment type="subcellular location">
    <subcellularLocation>
        <location evidence="1">Cell membrane</location>
    </subcellularLocation>
</comment>
<feature type="signal peptide" evidence="5">
    <location>
        <begin position="1"/>
        <end position="17"/>
    </location>
</feature>
<gene>
    <name evidence="7" type="ORF">AB986_07310</name>
</gene>
<dbReference type="PANTHER" id="PTHR47737:SF1">
    <property type="entry name" value="GLYCINE BETAINE_PROLINE BETAINE TRANSPORT SYSTEM PERMEASE PROTEIN PROW"/>
    <property type="match status" value="1"/>
</dbReference>
<dbReference type="RefSeq" id="WP_048310204.1">
    <property type="nucleotide sequence ID" value="NZ_CP119526.1"/>
</dbReference>
<dbReference type="InterPro" id="IPR007210">
    <property type="entry name" value="ABC_Gly_betaine_transp_sub-bd"/>
</dbReference>
<keyword evidence="2" id="KW-0813">Transport</keyword>
<evidence type="ECO:0000256" key="3">
    <source>
        <dbReference type="ARBA" id="ARBA00022475"/>
    </source>
</evidence>
<feature type="chain" id="PRO_5039361564" evidence="5">
    <location>
        <begin position="18"/>
        <end position="287"/>
    </location>
</feature>
<evidence type="ECO:0000256" key="1">
    <source>
        <dbReference type="ARBA" id="ARBA00004236"/>
    </source>
</evidence>
<dbReference type="AlphaFoldDB" id="A0A0J6D409"/>
<dbReference type="OrthoDB" id="9787902at2"/>
<accession>A0A0J6D409</accession>
<proteinExistence type="predicted"/>
<evidence type="ECO:0000256" key="2">
    <source>
        <dbReference type="ARBA" id="ARBA00022448"/>
    </source>
</evidence>
<evidence type="ECO:0000256" key="4">
    <source>
        <dbReference type="ARBA" id="ARBA00023136"/>
    </source>
</evidence>
<dbReference type="EMBL" id="LELK01000001">
    <property type="protein sequence ID" value="KMM39034.1"/>
    <property type="molecule type" value="Genomic_DNA"/>
</dbReference>
<dbReference type="Gene3D" id="3.40.190.10">
    <property type="entry name" value="Periplasmic binding protein-like II"/>
    <property type="match status" value="1"/>
</dbReference>
<dbReference type="PANTHER" id="PTHR47737">
    <property type="entry name" value="GLYCINE BETAINE/PROLINE BETAINE TRANSPORT SYSTEM PERMEASE PROTEIN PROW"/>
    <property type="match status" value="1"/>
</dbReference>
<dbReference type="Gene3D" id="3.40.190.100">
    <property type="entry name" value="Glycine betaine-binding periplasmic protein, domain 2"/>
    <property type="match status" value="1"/>
</dbReference>
<dbReference type="GO" id="GO:0043190">
    <property type="term" value="C:ATP-binding cassette (ABC) transporter complex"/>
    <property type="evidence" value="ECO:0007669"/>
    <property type="project" value="InterPro"/>
</dbReference>
<dbReference type="PROSITE" id="PS51257">
    <property type="entry name" value="PROKAR_LIPOPROTEIN"/>
    <property type="match status" value="1"/>
</dbReference>